<feature type="coiled-coil region" evidence="5">
    <location>
        <begin position="1368"/>
        <end position="1395"/>
    </location>
</feature>
<dbReference type="STRING" id="4555.A0A368Q5H6"/>
<keyword evidence="2" id="KW-0963">Cytoplasm</keyword>
<feature type="compositionally biased region" description="Basic residues" evidence="6">
    <location>
        <begin position="669"/>
        <end position="678"/>
    </location>
</feature>
<dbReference type="CDD" id="cd21223">
    <property type="entry name" value="CH_ASPM_rpt1"/>
    <property type="match status" value="1"/>
</dbReference>
<dbReference type="EMBL" id="CM003529">
    <property type="protein sequence ID" value="RCV13267.1"/>
    <property type="molecule type" value="Genomic_DNA"/>
</dbReference>
<dbReference type="SUPFAM" id="SSF47576">
    <property type="entry name" value="Calponin-homology domain, CH-domain"/>
    <property type="match status" value="1"/>
</dbReference>
<dbReference type="Gene3D" id="1.25.10.10">
    <property type="entry name" value="Leucine-rich Repeat Variant"/>
    <property type="match status" value="1"/>
</dbReference>
<gene>
    <name evidence="8" type="ORF">SETIT_2G333000v2</name>
</gene>
<dbReference type="GO" id="GO:0005516">
    <property type="term" value="F:calmodulin binding"/>
    <property type="evidence" value="ECO:0007669"/>
    <property type="project" value="UniProtKB-KW"/>
</dbReference>
<keyword evidence="4" id="KW-0112">Calmodulin-binding</keyword>
<dbReference type="KEGG" id="sita:101760224"/>
<evidence type="ECO:0000256" key="1">
    <source>
        <dbReference type="ARBA" id="ARBA00004496"/>
    </source>
</evidence>
<proteinExistence type="predicted"/>
<keyword evidence="5" id="KW-0175">Coiled coil</keyword>
<feature type="compositionally biased region" description="Polar residues" evidence="6">
    <location>
        <begin position="36"/>
        <end position="47"/>
    </location>
</feature>
<accession>A0A368Q5H6</accession>
<evidence type="ECO:0000256" key="2">
    <source>
        <dbReference type="ARBA" id="ARBA00022490"/>
    </source>
</evidence>
<dbReference type="CDD" id="cd23767">
    <property type="entry name" value="IQCD"/>
    <property type="match status" value="1"/>
</dbReference>
<dbReference type="Pfam" id="PF00307">
    <property type="entry name" value="CH"/>
    <property type="match status" value="1"/>
</dbReference>
<name>A0A368Q5H6_SETIT</name>
<dbReference type="Pfam" id="PF00612">
    <property type="entry name" value="IQ"/>
    <property type="match status" value="7"/>
</dbReference>
<evidence type="ECO:0000259" key="7">
    <source>
        <dbReference type="PROSITE" id="PS50021"/>
    </source>
</evidence>
<dbReference type="PANTHER" id="PTHR22706">
    <property type="entry name" value="ASSEMBLY FACTOR FOR SPINDLE MICROTUBULES"/>
    <property type="match status" value="1"/>
</dbReference>
<feature type="compositionally biased region" description="Basic and acidic residues" evidence="6">
    <location>
        <begin position="151"/>
        <end position="163"/>
    </location>
</feature>
<dbReference type="InterPro" id="IPR011989">
    <property type="entry name" value="ARM-like"/>
</dbReference>
<evidence type="ECO:0000256" key="4">
    <source>
        <dbReference type="ARBA" id="ARBA00022860"/>
    </source>
</evidence>
<dbReference type="InterPro" id="IPR051185">
    <property type="entry name" value="ASPM"/>
</dbReference>
<sequence>MSRREPAASPFRDLSNLLTSTPNPKPVPASPHFFTATKTPLQASTPTPLRRRRPGNGTPAPTRFGRHLRALEVDQSRSARRAEFGRERALRAFADSASSWLSLLLRDPAACGCSPAATGSTAAARPCAVGKRDALDGERGRGGRSPKRRRGGGDRRGERRKEMTPTMVAALRDSLREVCSLEDVTERMEKYMSKDACEEVLVMMFQICKNIDDGRLKMKAHCPLATDLRLKEKATRIFMCYNPDWLRIGLYIVLGGDSLLQSGLGKRDKEFHFLKLILEKQMFSQIMTAKSSSHKKVVEGHHVQGYSESLGNIILKRIFLFVAALDRAKIESALPLEAGIDGLDGGSPLLFYHQGQVKSSRQIIQDSLGEAMHGEGDLLMHLTTMGYKLNYQQTALSEYDFTIRSLFEDLQDGIILCRVVQLLLSDSSIILKVIAPSDTSKKRLSNCTTAIQYIKQAQVPLSDSDGVTISAEDIAAGDKELSLSLLWNVFIHMQLPLLASTSLAHELTRLSVPVMSMEQRMSENKSHMGLIYDWVHVICSKSGITVGSSSQFDRRTLNCLMNYYLNIDIFPHKERQAGCREDLFTCHELGTSTDITSCPSSKMGQVLADIFQDIPASGILADGVLFDEKSAIILLAFLSSHLTNDEKLDQLKDLINMRLDHESPVTKISARHRSRGKNGVKYQPPKTDNKDGSYAIQEWAATVIQTQARSLIAKNKYCKLKKAIFILQGAMRAWSAVTLKSNHSCLTISASTPWQAHGTYNRYFIFIMERHRFVHMRKSATIIQQAVRIWIRGRKRLENNEPFKRYEFPEGKTPSKTSSIAPSPQEHCIGDNKTIASATPWQHCEHADTSQASAAHSLCFDGMDSLGSTTSPLSMFESNCKSTASSQLCEVETSNVISVSKLVSEDEMDCGSNISSQAFFEHGSLVSTRIDLPVRKESVAAQRIQSAYKESVAAQRIQSAYRRFLYNRNLRITAAIKIQSHWRCYSVRNSFTKQVRNIVGIQTSIRLSLHHRACQCHQLSAVLVQRFVRGWLARKRLLGSSLLQTYIILDQSQQRKCHQSLELKIVLHSVIKLQRWWRKFLLHQSVRTSVISIQSFVRGWLARKQLNRIFCCVNIIQRWWRKVLFLESRKRAVTVIQTHFRSWVAQQDAIRTRNCITTIQRWWRKVLFLQLRKRAVIVIQAHFRGWAARQTASRTRKSIIIIQSYVKGYLVRKASKQEVAHIRSRLQKSSALVDDSMRLINRLVAALSQLRHSRSTRSIRQTCTALSTATEYSKKCCETLVTDGAVDILLKQIHLLNRGIPDQEVLKQVFLTLRNIARYPHLRQVLVNIPESAEIIFQELLRNKAAVFFIASDILKKLCESKEGHETARALHHHIKRLRSLVQDLEKKVDLDKRNGRTGAVKENNLRQLREAATLYHLLTCDT</sequence>
<dbReference type="InterPro" id="IPR016024">
    <property type="entry name" value="ARM-type_fold"/>
</dbReference>
<evidence type="ECO:0000256" key="6">
    <source>
        <dbReference type="SAM" id="MobiDB-lite"/>
    </source>
</evidence>
<dbReference type="InterPro" id="IPR001715">
    <property type="entry name" value="CH_dom"/>
</dbReference>
<dbReference type="PROSITE" id="PS50096">
    <property type="entry name" value="IQ"/>
    <property type="match status" value="6"/>
</dbReference>
<feature type="region of interest" description="Disordered" evidence="6">
    <location>
        <begin position="1"/>
        <end position="63"/>
    </location>
</feature>
<dbReference type="PANTHER" id="PTHR22706:SF1">
    <property type="entry name" value="ASSEMBLY FACTOR FOR SPINDLE MICROTUBULES"/>
    <property type="match status" value="1"/>
</dbReference>
<evidence type="ECO:0000256" key="5">
    <source>
        <dbReference type="SAM" id="Coils"/>
    </source>
</evidence>
<dbReference type="SMART" id="SM00015">
    <property type="entry name" value="IQ"/>
    <property type="match status" value="8"/>
</dbReference>
<feature type="region of interest" description="Disordered" evidence="6">
    <location>
        <begin position="133"/>
        <end position="165"/>
    </location>
</feature>
<protein>
    <recommendedName>
        <fullName evidence="7">Calponin-homology (CH) domain-containing protein</fullName>
    </recommendedName>
</protein>
<dbReference type="Gene3D" id="1.10.418.10">
    <property type="entry name" value="Calponin-like domain"/>
    <property type="match status" value="1"/>
</dbReference>
<dbReference type="InterPro" id="IPR036872">
    <property type="entry name" value="CH_dom_sf"/>
</dbReference>
<dbReference type="Gene3D" id="1.20.5.190">
    <property type="match status" value="4"/>
</dbReference>
<evidence type="ECO:0000313" key="8">
    <source>
        <dbReference type="EMBL" id="RCV13267.1"/>
    </source>
</evidence>
<feature type="region of interest" description="Disordered" evidence="6">
    <location>
        <begin position="805"/>
        <end position="824"/>
    </location>
</feature>
<comment type="subcellular location">
    <subcellularLocation>
        <location evidence="1">Cytoplasm</location>
    </subcellularLocation>
</comment>
<dbReference type="InterPro" id="IPR000048">
    <property type="entry name" value="IQ_motif_EF-hand-BS"/>
</dbReference>
<dbReference type="PROSITE" id="PS50021">
    <property type="entry name" value="CH"/>
    <property type="match status" value="1"/>
</dbReference>
<reference evidence="8" key="1">
    <citation type="journal article" date="2012" name="Nat. Biotechnol.">
        <title>Reference genome sequence of the model plant Setaria.</title>
        <authorList>
            <person name="Bennetzen J.L."/>
            <person name="Schmutz J."/>
            <person name="Wang H."/>
            <person name="Percifield R."/>
            <person name="Hawkins J."/>
            <person name="Pontaroli A.C."/>
            <person name="Estep M."/>
            <person name="Feng L."/>
            <person name="Vaughn J.N."/>
            <person name="Grimwood J."/>
            <person name="Jenkins J."/>
            <person name="Barry K."/>
            <person name="Lindquist E."/>
            <person name="Hellsten U."/>
            <person name="Deshpande S."/>
            <person name="Wang X."/>
            <person name="Wu X."/>
            <person name="Mitros T."/>
            <person name="Triplett J."/>
            <person name="Yang X."/>
            <person name="Ye C.Y."/>
            <person name="Mauro-Herrera M."/>
            <person name="Wang L."/>
            <person name="Li P."/>
            <person name="Sharma M."/>
            <person name="Sharma R."/>
            <person name="Ronald P.C."/>
            <person name="Panaud O."/>
            <person name="Kellogg E.A."/>
            <person name="Brutnell T.P."/>
            <person name="Doust A.N."/>
            <person name="Tuskan G.A."/>
            <person name="Rokhsar D."/>
            <person name="Devos K.M."/>
        </authorList>
    </citation>
    <scope>NUCLEOTIDE SEQUENCE [LARGE SCALE GENOMIC DNA]</scope>
    <source>
        <strain evidence="8">Yugu1</strain>
    </source>
</reference>
<reference evidence="8" key="2">
    <citation type="submission" date="2015-07" db="EMBL/GenBank/DDBJ databases">
        <authorList>
            <person name="Noorani M."/>
        </authorList>
    </citation>
    <scope>NUCLEOTIDE SEQUENCE</scope>
    <source>
        <strain evidence="8">Yugu1</strain>
    </source>
</reference>
<dbReference type="InterPro" id="IPR027417">
    <property type="entry name" value="P-loop_NTPase"/>
</dbReference>
<feature type="region of interest" description="Disordered" evidence="6">
    <location>
        <begin position="666"/>
        <end position="689"/>
    </location>
</feature>
<keyword evidence="3" id="KW-0677">Repeat</keyword>
<evidence type="ECO:0000256" key="3">
    <source>
        <dbReference type="ARBA" id="ARBA00022737"/>
    </source>
</evidence>
<dbReference type="SUPFAM" id="SSF48371">
    <property type="entry name" value="ARM repeat"/>
    <property type="match status" value="1"/>
</dbReference>
<feature type="domain" description="Calponin-homology (CH)" evidence="7">
    <location>
        <begin position="372"/>
        <end position="494"/>
    </location>
</feature>
<dbReference type="GO" id="GO:0005737">
    <property type="term" value="C:cytoplasm"/>
    <property type="evidence" value="ECO:0007669"/>
    <property type="project" value="UniProtKB-SubCell"/>
</dbReference>
<dbReference type="OrthoDB" id="2148418at2759"/>
<organism evidence="8">
    <name type="scientific">Setaria italica</name>
    <name type="common">Foxtail millet</name>
    <name type="synonym">Panicum italicum</name>
    <dbReference type="NCBI Taxonomy" id="4555"/>
    <lineage>
        <taxon>Eukaryota</taxon>
        <taxon>Viridiplantae</taxon>
        <taxon>Streptophyta</taxon>
        <taxon>Embryophyta</taxon>
        <taxon>Tracheophyta</taxon>
        <taxon>Spermatophyta</taxon>
        <taxon>Magnoliopsida</taxon>
        <taxon>Liliopsida</taxon>
        <taxon>Poales</taxon>
        <taxon>Poaceae</taxon>
        <taxon>PACMAD clade</taxon>
        <taxon>Panicoideae</taxon>
        <taxon>Panicodae</taxon>
        <taxon>Paniceae</taxon>
        <taxon>Cenchrinae</taxon>
        <taxon>Setaria</taxon>
    </lineage>
</organism>
<dbReference type="SUPFAM" id="SSF52540">
    <property type="entry name" value="P-loop containing nucleoside triphosphate hydrolases"/>
    <property type="match status" value="1"/>
</dbReference>